<evidence type="ECO:0000259" key="1">
    <source>
        <dbReference type="Pfam" id="PF00990"/>
    </source>
</evidence>
<dbReference type="InterPro" id="IPR040572">
    <property type="entry name" value="TackOD1"/>
</dbReference>
<dbReference type="EMBL" id="JWLZ01000174">
    <property type="protein sequence ID" value="KHT62655.1"/>
    <property type="molecule type" value="Genomic_DNA"/>
</dbReference>
<dbReference type="Pfam" id="PF00990">
    <property type="entry name" value="GGDEF"/>
    <property type="match status" value="1"/>
</dbReference>
<evidence type="ECO:0000313" key="3">
    <source>
        <dbReference type="EMBL" id="KHT62655.1"/>
    </source>
</evidence>
<comment type="caution">
    <text evidence="3">The sequence shown here is derived from an EMBL/GenBank/DDBJ whole genome shotgun (WGS) entry which is preliminary data.</text>
</comment>
<dbReference type="InterPro" id="IPR029787">
    <property type="entry name" value="Nucleotide_cyclase"/>
</dbReference>
<organism evidence="3 4">
    <name type="scientific">Photobacterium gaetbulicola</name>
    <dbReference type="NCBI Taxonomy" id="1295392"/>
    <lineage>
        <taxon>Bacteria</taxon>
        <taxon>Pseudomonadati</taxon>
        <taxon>Pseudomonadota</taxon>
        <taxon>Gammaproteobacteria</taxon>
        <taxon>Vibrionales</taxon>
        <taxon>Vibrionaceae</taxon>
        <taxon>Photobacterium</taxon>
    </lineage>
</organism>
<evidence type="ECO:0000259" key="2">
    <source>
        <dbReference type="Pfam" id="PF18551"/>
    </source>
</evidence>
<dbReference type="AlphaFoldDB" id="A0A0B9GCP5"/>
<dbReference type="RefSeq" id="WP_039464450.1">
    <property type="nucleotide sequence ID" value="NZ_JWLZ01000174.1"/>
</dbReference>
<gene>
    <name evidence="3" type="ORF">RJ45_16260</name>
</gene>
<dbReference type="InterPro" id="IPR043128">
    <property type="entry name" value="Rev_trsase/Diguanyl_cyclase"/>
</dbReference>
<feature type="domain" description="GGDEF" evidence="1">
    <location>
        <begin position="326"/>
        <end position="420"/>
    </location>
</feature>
<feature type="domain" description="Thaumarchaeal output" evidence="2">
    <location>
        <begin position="113"/>
        <end position="288"/>
    </location>
</feature>
<dbReference type="SUPFAM" id="SSF55073">
    <property type="entry name" value="Nucleotide cyclase"/>
    <property type="match status" value="1"/>
</dbReference>
<proteinExistence type="predicted"/>
<name>A0A0B9GCP5_9GAMM</name>
<sequence length="452" mass="52151">MYPQSNNLYWLGINAPETELFETVELLGSIDDLPDIWGGVICLNFDKPDEQNHNLFLMLRQPKLWTWAVYVVNQNRYSECLCDGIFDEQSAYKNWLDINQKLNRIPDIAQVAPLIGWLGVQRARRIKPLKQLSSLGIYQYPIVDAFYPDLYSSHRFVLGETKREVLEPDKLIDRIRVCKQCNSGHLNYVEVCPSCKNIDINIQSSLHCFTCGHVGDQQLFLRRGKLECPNCLTQLRHIGVDYDRPLETHRCNACSHLFVEPDTLSHCLNCETQTETAELIVQTIYQLKLGQLGEYVYQHGKLLQAPELSIKGKVDAGYFENILIWLNKIALRHNERHLLLSMYLPRLEEYSNLYGDNKMFALLDQITLRLNGLFRDTDICCQYKQDILLVLMPKTAMASISVLQDKIEQLSRLIEEEQFEMHVSAVQIPDPAINEGTKIWLANVIGDIYAAR</sequence>
<reference evidence="3 4" key="1">
    <citation type="submission" date="2014-12" db="EMBL/GenBank/DDBJ databases">
        <title>Genome sequencing of Photobacterium gaetbulicola AD005a.</title>
        <authorList>
            <person name="Adrian T.G.S."/>
            <person name="Chan K.G."/>
        </authorList>
    </citation>
    <scope>NUCLEOTIDE SEQUENCE [LARGE SCALE GENOMIC DNA]</scope>
    <source>
        <strain evidence="3 4">AD005a</strain>
    </source>
</reference>
<dbReference type="Proteomes" id="UP000031278">
    <property type="component" value="Unassembled WGS sequence"/>
</dbReference>
<evidence type="ECO:0000313" key="4">
    <source>
        <dbReference type="Proteomes" id="UP000031278"/>
    </source>
</evidence>
<dbReference type="InterPro" id="IPR000160">
    <property type="entry name" value="GGDEF_dom"/>
</dbReference>
<dbReference type="Pfam" id="PF18551">
    <property type="entry name" value="TackOD1"/>
    <property type="match status" value="1"/>
</dbReference>
<accession>A0A0B9GCP5</accession>
<protein>
    <submittedName>
        <fullName evidence="3">Diguanylate cyclase</fullName>
    </submittedName>
</protein>
<dbReference type="Gene3D" id="3.30.70.270">
    <property type="match status" value="1"/>
</dbReference>